<feature type="compositionally biased region" description="Low complexity" evidence="2">
    <location>
        <begin position="128"/>
        <end position="142"/>
    </location>
</feature>
<dbReference type="InterPro" id="IPR003594">
    <property type="entry name" value="HATPase_dom"/>
</dbReference>
<dbReference type="RefSeq" id="WP_344601313.1">
    <property type="nucleotide sequence ID" value="NZ_BAAAHE010000006.1"/>
</dbReference>
<evidence type="ECO:0000256" key="2">
    <source>
        <dbReference type="SAM" id="MobiDB-lite"/>
    </source>
</evidence>
<keyword evidence="1" id="KW-0808">Transferase</keyword>
<proteinExistence type="predicted"/>
<dbReference type="CDD" id="cd16936">
    <property type="entry name" value="HATPase_RsbW-like"/>
    <property type="match status" value="1"/>
</dbReference>
<gene>
    <name evidence="4" type="ORF">GCM10009547_05360</name>
</gene>
<keyword evidence="5" id="KW-1185">Reference proteome</keyword>
<evidence type="ECO:0000259" key="3">
    <source>
        <dbReference type="Pfam" id="PF13581"/>
    </source>
</evidence>
<feature type="domain" description="Histidine kinase/HSP90-like ATPase" evidence="3">
    <location>
        <begin position="8"/>
        <end position="109"/>
    </location>
</feature>
<dbReference type="InterPro" id="IPR036890">
    <property type="entry name" value="HATPase_C_sf"/>
</dbReference>
<evidence type="ECO:0000313" key="5">
    <source>
        <dbReference type="Proteomes" id="UP001500957"/>
    </source>
</evidence>
<dbReference type="InterPro" id="IPR050267">
    <property type="entry name" value="Anti-sigma-factor_SerPK"/>
</dbReference>
<evidence type="ECO:0000313" key="4">
    <source>
        <dbReference type="EMBL" id="GAA0606341.1"/>
    </source>
</evidence>
<keyword evidence="1" id="KW-0723">Serine/threonine-protein kinase</keyword>
<accession>A0ABP3RBA1</accession>
<dbReference type="PANTHER" id="PTHR35526">
    <property type="entry name" value="ANTI-SIGMA-F FACTOR RSBW-RELATED"/>
    <property type="match status" value="1"/>
</dbReference>
<comment type="caution">
    <text evidence="4">The sequence shown here is derived from an EMBL/GenBank/DDBJ whole genome shotgun (WGS) entry which is preliminary data.</text>
</comment>
<keyword evidence="1" id="KW-0418">Kinase</keyword>
<protein>
    <recommendedName>
        <fullName evidence="3">Histidine kinase/HSP90-like ATPase domain-containing protein</fullName>
    </recommendedName>
</protein>
<dbReference type="EMBL" id="BAAAHE010000006">
    <property type="protein sequence ID" value="GAA0606341.1"/>
    <property type="molecule type" value="Genomic_DNA"/>
</dbReference>
<organism evidence="4 5">
    <name type="scientific">Sporichthya brevicatena</name>
    <dbReference type="NCBI Taxonomy" id="171442"/>
    <lineage>
        <taxon>Bacteria</taxon>
        <taxon>Bacillati</taxon>
        <taxon>Actinomycetota</taxon>
        <taxon>Actinomycetes</taxon>
        <taxon>Sporichthyales</taxon>
        <taxon>Sporichthyaceae</taxon>
        <taxon>Sporichthya</taxon>
    </lineage>
</organism>
<dbReference type="Pfam" id="PF13581">
    <property type="entry name" value="HATPase_c_2"/>
    <property type="match status" value="1"/>
</dbReference>
<name>A0ABP3RBA1_9ACTN</name>
<dbReference type="Gene3D" id="3.30.565.10">
    <property type="entry name" value="Histidine kinase-like ATPase, C-terminal domain"/>
    <property type="match status" value="1"/>
</dbReference>
<dbReference type="SUPFAM" id="SSF55874">
    <property type="entry name" value="ATPase domain of HSP90 chaperone/DNA topoisomerase II/histidine kinase"/>
    <property type="match status" value="1"/>
</dbReference>
<evidence type="ECO:0000256" key="1">
    <source>
        <dbReference type="ARBA" id="ARBA00022527"/>
    </source>
</evidence>
<sequence length="152" mass="16480">MELRTALRNDPGEVERARNLISACMQRWGMPEDGGVAPLLVSELVTNALRYGAQPMRMVAKQEGSTLRVEVHDARGGEPPRLRRAAPDSTHGRGMMIVDALAARWGWSEFGGEKQVWFELDLEPASPAIEPAAEAPEDTASAVESSDEVVAA</sequence>
<feature type="region of interest" description="Disordered" evidence="2">
    <location>
        <begin position="128"/>
        <end position="152"/>
    </location>
</feature>
<dbReference type="PANTHER" id="PTHR35526:SF3">
    <property type="entry name" value="ANTI-SIGMA-F FACTOR RSBW"/>
    <property type="match status" value="1"/>
</dbReference>
<dbReference type="Proteomes" id="UP001500957">
    <property type="component" value="Unassembled WGS sequence"/>
</dbReference>
<reference evidence="5" key="1">
    <citation type="journal article" date="2019" name="Int. J. Syst. Evol. Microbiol.">
        <title>The Global Catalogue of Microorganisms (GCM) 10K type strain sequencing project: providing services to taxonomists for standard genome sequencing and annotation.</title>
        <authorList>
            <consortium name="The Broad Institute Genomics Platform"/>
            <consortium name="The Broad Institute Genome Sequencing Center for Infectious Disease"/>
            <person name="Wu L."/>
            <person name="Ma J."/>
        </authorList>
    </citation>
    <scope>NUCLEOTIDE SEQUENCE [LARGE SCALE GENOMIC DNA]</scope>
    <source>
        <strain evidence="5">JCM 10671</strain>
    </source>
</reference>